<evidence type="ECO:0000313" key="1">
    <source>
        <dbReference type="EMBL" id="KKM07552.1"/>
    </source>
</evidence>
<accession>A0A0F9HWQ1</accession>
<protein>
    <submittedName>
        <fullName evidence="1">Uncharacterized protein</fullName>
    </submittedName>
</protein>
<gene>
    <name evidence="1" type="ORF">LCGC14_1732810</name>
</gene>
<organism evidence="1">
    <name type="scientific">marine sediment metagenome</name>
    <dbReference type="NCBI Taxonomy" id="412755"/>
    <lineage>
        <taxon>unclassified sequences</taxon>
        <taxon>metagenomes</taxon>
        <taxon>ecological metagenomes</taxon>
    </lineage>
</organism>
<feature type="non-terminal residue" evidence="1">
    <location>
        <position position="242"/>
    </location>
</feature>
<dbReference type="AlphaFoldDB" id="A0A0F9HWQ1"/>
<dbReference type="EMBL" id="LAZR01015745">
    <property type="protein sequence ID" value="KKM07552.1"/>
    <property type="molecule type" value="Genomic_DNA"/>
</dbReference>
<proteinExistence type="predicted"/>
<name>A0A0F9HWQ1_9ZZZZ</name>
<comment type="caution">
    <text evidence="1">The sequence shown here is derived from an EMBL/GenBank/DDBJ whole genome shotgun (WGS) entry which is preliminary data.</text>
</comment>
<reference evidence="1" key="1">
    <citation type="journal article" date="2015" name="Nature">
        <title>Complex archaea that bridge the gap between prokaryotes and eukaryotes.</title>
        <authorList>
            <person name="Spang A."/>
            <person name="Saw J.H."/>
            <person name="Jorgensen S.L."/>
            <person name="Zaremba-Niedzwiedzka K."/>
            <person name="Martijn J."/>
            <person name="Lind A.E."/>
            <person name="van Eijk R."/>
            <person name="Schleper C."/>
            <person name="Guy L."/>
            <person name="Ettema T.J."/>
        </authorList>
    </citation>
    <scope>NUCLEOTIDE SEQUENCE</scope>
</reference>
<sequence length="242" mass="27555">MAVTISTDDFNEILTIVGFPIIAVTDLGLSDENIKKLLIFPAMRTYFRFFPIQVESEHEIGTTTFEIAFPDSYTFGVVDARLNTARYRGLAITGSPFLNAQNIGVAQRHRGMYGTRNNYEFTLVRSMENLERQSIIDTNKAFKIKIDEGAQTVSGFSNVTGRLSITWAKYSQDFSDVSFNKFDDVKQLAQANILEYLGMLRSQQTTDIPNILDPRVFLDKATDLRNEVMTKFREFTKVVILR</sequence>